<name>A0A939MIN7_9BRAD</name>
<dbReference type="KEGG" id="bban:J4G43_047215"/>
<accession>A0A939MIN7</accession>
<feature type="region of interest" description="Disordered" evidence="1">
    <location>
        <begin position="1"/>
        <end position="92"/>
    </location>
</feature>
<feature type="compositionally biased region" description="Basic and acidic residues" evidence="1">
    <location>
        <begin position="1"/>
        <end position="33"/>
    </location>
</feature>
<dbReference type="RefSeq" id="WP_208088920.1">
    <property type="nucleotide sequence ID" value="NZ_CP086136.1"/>
</dbReference>
<dbReference type="EMBL" id="JAGEMI010000001">
    <property type="protein sequence ID" value="MBO1868445.1"/>
    <property type="molecule type" value="Genomic_DNA"/>
</dbReference>
<dbReference type="EMBL" id="CP086136">
    <property type="protein sequence ID" value="UEM11958.1"/>
    <property type="molecule type" value="Genomic_DNA"/>
</dbReference>
<evidence type="ECO:0000256" key="1">
    <source>
        <dbReference type="SAM" id="MobiDB-lite"/>
    </source>
</evidence>
<feature type="compositionally biased region" description="Polar residues" evidence="1">
    <location>
        <begin position="82"/>
        <end position="92"/>
    </location>
</feature>
<dbReference type="Proteomes" id="UP000664702">
    <property type="component" value="Chromosome"/>
</dbReference>
<protein>
    <submittedName>
        <fullName evidence="2">Uncharacterized protein</fullName>
    </submittedName>
</protein>
<feature type="compositionally biased region" description="Basic and acidic residues" evidence="1">
    <location>
        <begin position="56"/>
        <end position="78"/>
    </location>
</feature>
<evidence type="ECO:0000313" key="4">
    <source>
        <dbReference type="Proteomes" id="UP000664702"/>
    </source>
</evidence>
<reference evidence="3 4" key="2">
    <citation type="journal article" date="2022" name="Int. J. Syst. Evol. Microbiol.">
        <title>Strains of Bradyrhizobium barranii sp. nov. associated with legumes native to Canada are symbionts of soybeans and belong to different subspecies (subsp. barranii subsp. nov. and subsp. apii subsp. nov.) and symbiovars (sv. glycinearum and sv. septentrionale).</title>
        <authorList>
            <person name="Bromfield E.S.P."/>
            <person name="Cloutier S."/>
            <person name="Wasai-Hara S."/>
            <person name="Minamisawa K."/>
        </authorList>
    </citation>
    <scope>NUCLEOTIDE SEQUENCE [LARGE SCALE GENOMIC DNA]</scope>
    <source>
        <strain evidence="3 4">144S4</strain>
    </source>
</reference>
<dbReference type="AlphaFoldDB" id="A0A939MIN7"/>
<evidence type="ECO:0000313" key="2">
    <source>
        <dbReference type="EMBL" id="MBO1868445.1"/>
    </source>
</evidence>
<sequence length="92" mass="9904">MTKLADDPATEAAKKAVAEDKKAADKSRAEYAARTKGKPTPTQEENDIALSGGHILQHEDDGSAPDPHNKALDADKPHARPQTYSTRAQRAE</sequence>
<organism evidence="2">
    <name type="scientific">Bradyrhizobium barranii subsp. barranii</name>
    <dbReference type="NCBI Taxonomy" id="2823807"/>
    <lineage>
        <taxon>Bacteria</taxon>
        <taxon>Pseudomonadati</taxon>
        <taxon>Pseudomonadota</taxon>
        <taxon>Alphaproteobacteria</taxon>
        <taxon>Hyphomicrobiales</taxon>
        <taxon>Nitrobacteraceae</taxon>
        <taxon>Bradyrhizobium</taxon>
        <taxon>Bradyrhizobium barranii</taxon>
    </lineage>
</organism>
<evidence type="ECO:0000313" key="3">
    <source>
        <dbReference type="EMBL" id="UEM11958.1"/>
    </source>
</evidence>
<proteinExistence type="predicted"/>
<gene>
    <name evidence="3" type="ORF">J4G43_047215</name>
    <name evidence="2" type="ORF">J4G43_48925</name>
</gene>
<reference evidence="2" key="1">
    <citation type="submission" date="2021-03" db="EMBL/GenBank/DDBJ databases">
        <title>Whole Genome Sequence of Bradyrhizobium sp. Strain 144S4.</title>
        <authorList>
            <person name="Bromfield E.S.P."/>
            <person name="Cloutier S."/>
        </authorList>
    </citation>
    <scope>NUCLEOTIDE SEQUENCE [LARGE SCALE GENOMIC DNA]</scope>
    <source>
        <strain evidence="2">144S4</strain>
    </source>
</reference>